<evidence type="ECO:0000256" key="13">
    <source>
        <dbReference type="ARBA" id="ARBA00023204"/>
    </source>
</evidence>
<dbReference type="Pfam" id="PF08746">
    <property type="entry name" value="zf-RING-like"/>
    <property type="match status" value="1"/>
</dbReference>
<comment type="catalytic activity">
    <reaction evidence="1 15">
        <text>S-ubiquitinyl-[E2 ubiquitin-conjugating enzyme]-L-cysteine + [acceptor protein]-L-lysine = [E2 ubiquitin-conjugating enzyme]-L-cysteine + N(6)-ubiquitinyl-[acceptor protein]-L-lysine.</text>
        <dbReference type="EC" id="2.3.2.27"/>
    </reaction>
</comment>
<accession>A0A2S5B704</accession>
<feature type="compositionally biased region" description="Basic residues" evidence="16">
    <location>
        <begin position="360"/>
        <end position="383"/>
    </location>
</feature>
<feature type="region of interest" description="Disordered" evidence="16">
    <location>
        <begin position="334"/>
        <end position="442"/>
    </location>
</feature>
<keyword evidence="14 15" id="KW-0539">Nucleus</keyword>
<dbReference type="Gene3D" id="3.90.1150.220">
    <property type="match status" value="1"/>
</dbReference>
<dbReference type="PANTHER" id="PTHR20973">
    <property type="entry name" value="NON-SMC ELEMENT 1-RELATED"/>
    <property type="match status" value="1"/>
</dbReference>
<feature type="compositionally biased region" description="Low complexity" evidence="16">
    <location>
        <begin position="347"/>
        <end position="356"/>
    </location>
</feature>
<keyword evidence="9 15" id="KW-0863">Zinc-finger</keyword>
<dbReference type="GO" id="GO:0000724">
    <property type="term" value="P:double-strand break repair via homologous recombination"/>
    <property type="evidence" value="ECO:0007669"/>
    <property type="project" value="TreeGrafter"/>
</dbReference>
<organism evidence="18 19">
    <name type="scientific">Rhodotorula taiwanensis</name>
    <dbReference type="NCBI Taxonomy" id="741276"/>
    <lineage>
        <taxon>Eukaryota</taxon>
        <taxon>Fungi</taxon>
        <taxon>Dikarya</taxon>
        <taxon>Basidiomycota</taxon>
        <taxon>Pucciniomycotina</taxon>
        <taxon>Microbotryomycetes</taxon>
        <taxon>Sporidiobolales</taxon>
        <taxon>Sporidiobolaceae</taxon>
        <taxon>Rhodotorula</taxon>
    </lineage>
</organism>
<evidence type="ECO:0000256" key="3">
    <source>
        <dbReference type="ARBA" id="ARBA00010258"/>
    </source>
</evidence>
<proteinExistence type="inferred from homology"/>
<evidence type="ECO:0000313" key="18">
    <source>
        <dbReference type="EMBL" id="POY72564.1"/>
    </source>
</evidence>
<keyword evidence="12 15" id="KW-0233">DNA recombination</keyword>
<evidence type="ECO:0000256" key="10">
    <source>
        <dbReference type="ARBA" id="ARBA00022786"/>
    </source>
</evidence>
<dbReference type="Gene3D" id="3.30.40.10">
    <property type="entry name" value="Zinc/RING finger domain, C3HC4 (zinc finger)"/>
    <property type="match status" value="1"/>
</dbReference>
<evidence type="ECO:0000256" key="1">
    <source>
        <dbReference type="ARBA" id="ARBA00000900"/>
    </source>
</evidence>
<keyword evidence="7 15" id="KW-0479">Metal-binding</keyword>
<evidence type="ECO:0000256" key="12">
    <source>
        <dbReference type="ARBA" id="ARBA00023172"/>
    </source>
</evidence>
<dbReference type="InterPro" id="IPR011513">
    <property type="entry name" value="Nse1"/>
</dbReference>
<evidence type="ECO:0000256" key="16">
    <source>
        <dbReference type="SAM" id="MobiDB-lite"/>
    </source>
</evidence>
<dbReference type="STRING" id="741276.A0A2S5B704"/>
<evidence type="ECO:0000259" key="17">
    <source>
        <dbReference type="Pfam" id="PF08746"/>
    </source>
</evidence>
<feature type="compositionally biased region" description="Basic and acidic residues" evidence="16">
    <location>
        <begin position="50"/>
        <end position="61"/>
    </location>
</feature>
<dbReference type="OrthoDB" id="185455at2759"/>
<sequence length="442" mass="48347">MAVRGTASQRRGRGDESDTDDDGSGQPQAGSSRQRQQQNGGRAGDNANKQQRDPELEALKLDKPDKTLRHLFLQTLMSRKVIPLDTAKTLYKEQCRLCKVQQPDAFETFIAELEPGLSLCGLDIKTTRNQETGVPYIALVNTIEDDVSKLATDYKAEEIALFRAIVEKIMTAPKLSYSTTQTEAVRLAKAPVTKAMAIQLLKSFLAKGWLSLHSSGRLTLSPRSLLELAPYLRETFSQGTQEDDDDTPEYERDRTVVDCNLCMTIVTSGYACPNKRCGVRLHTYCATQRLGNDGRCPDRLDETKEHPCQQTWPRDSSTRKFYGVPVGISAVEDVVGSDDDNGAGPDASSMMASSSAVKTQPKKKAAAAAKGGKKKAAPSKKRGRAAEVDDEDEEDELDDDEDASSRAGGTSSPTAPRKRSSRTAARRGTAARMSEDDDDDEE</sequence>
<evidence type="ECO:0000256" key="15">
    <source>
        <dbReference type="RuleBase" id="RU368018"/>
    </source>
</evidence>
<feature type="compositionally biased region" description="Acidic residues" evidence="16">
    <location>
        <begin position="388"/>
        <end position="402"/>
    </location>
</feature>
<dbReference type="EMBL" id="PJQD01000048">
    <property type="protein sequence ID" value="POY72564.1"/>
    <property type="molecule type" value="Genomic_DNA"/>
</dbReference>
<evidence type="ECO:0000256" key="11">
    <source>
        <dbReference type="ARBA" id="ARBA00022833"/>
    </source>
</evidence>
<dbReference type="GO" id="GO:0061630">
    <property type="term" value="F:ubiquitin protein ligase activity"/>
    <property type="evidence" value="ECO:0007669"/>
    <property type="project" value="UniProtKB-EC"/>
</dbReference>
<dbReference type="Proteomes" id="UP000237144">
    <property type="component" value="Unassembled WGS sequence"/>
</dbReference>
<keyword evidence="6 15" id="KW-0808">Transferase</keyword>
<comment type="subcellular location">
    <subcellularLocation>
        <location evidence="2 15">Nucleus</location>
    </subcellularLocation>
</comment>
<name>A0A2S5B704_9BASI</name>
<keyword evidence="19" id="KW-1185">Reference proteome</keyword>
<evidence type="ECO:0000256" key="2">
    <source>
        <dbReference type="ARBA" id="ARBA00004123"/>
    </source>
</evidence>
<dbReference type="GO" id="GO:0005634">
    <property type="term" value="C:nucleus"/>
    <property type="evidence" value="ECO:0007669"/>
    <property type="project" value="UniProtKB-SubCell"/>
</dbReference>
<comment type="caution">
    <text evidence="18">The sequence shown here is derived from an EMBL/GenBank/DDBJ whole genome shotgun (WGS) entry which is preliminary data.</text>
</comment>
<dbReference type="AlphaFoldDB" id="A0A2S5B704"/>
<feature type="compositionally biased region" description="Basic residues" evidence="16">
    <location>
        <begin position="416"/>
        <end position="425"/>
    </location>
</feature>
<reference evidence="18 19" key="1">
    <citation type="journal article" date="2018" name="Front. Microbiol.">
        <title>Prospects for Fungal Bioremediation of Acidic Radioactive Waste Sites: Characterization and Genome Sequence of Rhodotorula taiwanensis MD1149.</title>
        <authorList>
            <person name="Tkavc R."/>
            <person name="Matrosova V.Y."/>
            <person name="Grichenko O.E."/>
            <person name="Gostincar C."/>
            <person name="Volpe R.P."/>
            <person name="Klimenkova P."/>
            <person name="Gaidamakova E.K."/>
            <person name="Zhou C.E."/>
            <person name="Stewart B.J."/>
            <person name="Lyman M.G."/>
            <person name="Malfatti S.A."/>
            <person name="Rubinfeld B."/>
            <person name="Courtot M."/>
            <person name="Singh J."/>
            <person name="Dalgard C.L."/>
            <person name="Hamilton T."/>
            <person name="Frey K.G."/>
            <person name="Gunde-Cimerman N."/>
            <person name="Dugan L."/>
            <person name="Daly M.J."/>
        </authorList>
    </citation>
    <scope>NUCLEOTIDE SEQUENCE [LARGE SCALE GENOMIC DNA]</scope>
    <source>
        <strain evidence="18 19">MD1149</strain>
    </source>
</reference>
<feature type="compositionally biased region" description="Low complexity" evidence="16">
    <location>
        <begin position="24"/>
        <end position="48"/>
    </location>
</feature>
<protein>
    <recommendedName>
        <fullName evidence="5 15">Non-structural maintenance of chromosomes element 1 homolog</fullName>
        <ecNumber evidence="4 15">2.3.2.27</ecNumber>
    </recommendedName>
</protein>
<comment type="similarity">
    <text evidence="3 15">Belongs to the NSE1 family.</text>
</comment>
<dbReference type="InterPro" id="IPR014857">
    <property type="entry name" value="Nse1_RING_C4HC3-type"/>
</dbReference>
<evidence type="ECO:0000256" key="5">
    <source>
        <dbReference type="ARBA" id="ARBA00019422"/>
    </source>
</evidence>
<dbReference type="InterPro" id="IPR013083">
    <property type="entry name" value="Znf_RING/FYVE/PHD"/>
</dbReference>
<evidence type="ECO:0000256" key="4">
    <source>
        <dbReference type="ARBA" id="ARBA00012483"/>
    </source>
</evidence>
<feature type="region of interest" description="Disordered" evidence="16">
    <location>
        <begin position="1"/>
        <end position="61"/>
    </location>
</feature>
<evidence type="ECO:0000313" key="19">
    <source>
        <dbReference type="Proteomes" id="UP000237144"/>
    </source>
</evidence>
<keyword evidence="8 15" id="KW-0227">DNA damage</keyword>
<dbReference type="EC" id="2.3.2.27" evidence="4 15"/>
<evidence type="ECO:0000256" key="9">
    <source>
        <dbReference type="ARBA" id="ARBA00022771"/>
    </source>
</evidence>
<evidence type="ECO:0000256" key="8">
    <source>
        <dbReference type="ARBA" id="ARBA00022763"/>
    </source>
</evidence>
<dbReference type="GO" id="GO:0008270">
    <property type="term" value="F:zinc ion binding"/>
    <property type="evidence" value="ECO:0007669"/>
    <property type="project" value="UniProtKB-KW"/>
</dbReference>
<dbReference type="PANTHER" id="PTHR20973:SF0">
    <property type="entry name" value="NON-STRUCTURAL MAINTENANCE OF CHROMOSOMES ELEMENT 1 HOMOLOG"/>
    <property type="match status" value="1"/>
</dbReference>
<dbReference type="Pfam" id="PF07574">
    <property type="entry name" value="SMC_Nse1"/>
    <property type="match status" value="1"/>
</dbReference>
<evidence type="ECO:0000256" key="14">
    <source>
        <dbReference type="ARBA" id="ARBA00023242"/>
    </source>
</evidence>
<keyword evidence="13 15" id="KW-0234">DNA repair</keyword>
<dbReference type="GO" id="GO:0030915">
    <property type="term" value="C:Smc5-Smc6 complex"/>
    <property type="evidence" value="ECO:0007669"/>
    <property type="project" value="UniProtKB-UniRule"/>
</dbReference>
<keyword evidence="10 15" id="KW-0833">Ubl conjugation pathway</keyword>
<evidence type="ECO:0000256" key="7">
    <source>
        <dbReference type="ARBA" id="ARBA00022723"/>
    </source>
</evidence>
<dbReference type="FunFam" id="1.10.10.10:FF:000270">
    <property type="entry name" value="Non-structural maintenance of chromosomes element 1 homolog"/>
    <property type="match status" value="1"/>
</dbReference>
<comment type="function">
    <text evidence="15">Acts in a DNA repair pathway for removal of UV-induced DNA damage that is distinct from classical nucleotide excision repair and in repair of ionizing radiation damage. Functions in homologous recombination repair of DNA double strand breaks and in recovery of stalled replication forks.</text>
</comment>
<gene>
    <name evidence="18" type="ORF">BMF94_4391</name>
</gene>
<dbReference type="InterPro" id="IPR036388">
    <property type="entry name" value="WH-like_DNA-bd_sf"/>
</dbReference>
<comment type="subunit">
    <text evidence="15">Component of the Smc5-Smc6 complex.</text>
</comment>
<dbReference type="Gene3D" id="1.10.10.10">
    <property type="entry name" value="Winged helix-like DNA-binding domain superfamily/Winged helix DNA-binding domain"/>
    <property type="match status" value="1"/>
</dbReference>
<feature type="domain" description="Non-structural maintenance of chromosomes element 1 RING C4HC3-type" evidence="17">
    <location>
        <begin position="259"/>
        <end position="297"/>
    </location>
</feature>
<keyword evidence="11 15" id="KW-0862">Zinc</keyword>
<evidence type="ECO:0000256" key="6">
    <source>
        <dbReference type="ARBA" id="ARBA00022679"/>
    </source>
</evidence>